<organism evidence="1 2">
    <name type="scientific">Heracleum sosnowskyi</name>
    <dbReference type="NCBI Taxonomy" id="360622"/>
    <lineage>
        <taxon>Eukaryota</taxon>
        <taxon>Viridiplantae</taxon>
        <taxon>Streptophyta</taxon>
        <taxon>Embryophyta</taxon>
        <taxon>Tracheophyta</taxon>
        <taxon>Spermatophyta</taxon>
        <taxon>Magnoliopsida</taxon>
        <taxon>eudicotyledons</taxon>
        <taxon>Gunneridae</taxon>
        <taxon>Pentapetalae</taxon>
        <taxon>asterids</taxon>
        <taxon>campanulids</taxon>
        <taxon>Apiales</taxon>
        <taxon>Apiaceae</taxon>
        <taxon>Apioideae</taxon>
        <taxon>apioid superclade</taxon>
        <taxon>Tordylieae</taxon>
        <taxon>Tordyliinae</taxon>
        <taxon>Heracleum</taxon>
    </lineage>
</organism>
<evidence type="ECO:0000313" key="2">
    <source>
        <dbReference type="Proteomes" id="UP001237642"/>
    </source>
</evidence>
<keyword evidence="2" id="KW-1185">Reference proteome</keyword>
<comment type="caution">
    <text evidence="1">The sequence shown here is derived from an EMBL/GenBank/DDBJ whole genome shotgun (WGS) entry which is preliminary data.</text>
</comment>
<protein>
    <submittedName>
        <fullName evidence="1">Uncharacterized protein</fullName>
    </submittedName>
</protein>
<sequence>MSVEKSIEPVLVPSHNFQLDYMGNLSVHIFGVFVGHSQTGGQCSNFVKNRLVENLSRDCTLVDDPINAYNAAFLETNDELHDSLFHKVILSNALMTIHGIAEHEERIYHEDHCGITTRESTLRMEMWISARLHSSPYDRFGSSTIDRHFFFS</sequence>
<accession>A0AAD8HQ75</accession>
<reference evidence="1" key="2">
    <citation type="submission" date="2023-05" db="EMBL/GenBank/DDBJ databases">
        <authorList>
            <person name="Schelkunov M.I."/>
        </authorList>
    </citation>
    <scope>NUCLEOTIDE SEQUENCE</scope>
    <source>
        <strain evidence="1">Hsosn_3</strain>
        <tissue evidence="1">Leaf</tissue>
    </source>
</reference>
<name>A0AAD8HQ75_9APIA</name>
<gene>
    <name evidence="1" type="ORF">POM88_037363</name>
</gene>
<dbReference type="InterPro" id="IPR036457">
    <property type="entry name" value="PPM-type-like_dom_sf"/>
</dbReference>
<dbReference type="AlphaFoldDB" id="A0AAD8HQ75"/>
<proteinExistence type="predicted"/>
<reference evidence="1" key="1">
    <citation type="submission" date="2023-02" db="EMBL/GenBank/DDBJ databases">
        <title>Genome of toxic invasive species Heracleum sosnowskyi carries increased number of genes despite the absence of recent whole-genome duplications.</title>
        <authorList>
            <person name="Schelkunov M."/>
            <person name="Shtratnikova V."/>
            <person name="Makarenko M."/>
            <person name="Klepikova A."/>
            <person name="Omelchenko D."/>
            <person name="Novikova G."/>
            <person name="Obukhova E."/>
            <person name="Bogdanov V."/>
            <person name="Penin A."/>
            <person name="Logacheva M."/>
        </authorList>
    </citation>
    <scope>NUCLEOTIDE SEQUENCE</scope>
    <source>
        <strain evidence="1">Hsosn_3</strain>
        <tissue evidence="1">Leaf</tissue>
    </source>
</reference>
<dbReference type="Proteomes" id="UP001237642">
    <property type="component" value="Unassembled WGS sequence"/>
</dbReference>
<evidence type="ECO:0000313" key="1">
    <source>
        <dbReference type="EMBL" id="KAK1371271.1"/>
    </source>
</evidence>
<dbReference type="SUPFAM" id="SSF81606">
    <property type="entry name" value="PP2C-like"/>
    <property type="match status" value="1"/>
</dbReference>
<dbReference type="Gene3D" id="3.60.40.10">
    <property type="entry name" value="PPM-type phosphatase domain"/>
    <property type="match status" value="1"/>
</dbReference>
<dbReference type="EMBL" id="JAUIZM010000008">
    <property type="protein sequence ID" value="KAK1371271.1"/>
    <property type="molecule type" value="Genomic_DNA"/>
</dbReference>